<evidence type="ECO:0000256" key="2">
    <source>
        <dbReference type="ARBA" id="ARBA00023002"/>
    </source>
</evidence>
<dbReference type="InterPro" id="IPR042204">
    <property type="entry name" value="2Fe-2S-bd_N"/>
</dbReference>
<proteinExistence type="predicted"/>
<name>A0A3B0U713_9ZZZZ</name>
<dbReference type="AlphaFoldDB" id="A0A3B0U713"/>
<feature type="non-terminal residue" evidence="4">
    <location>
        <position position="252"/>
    </location>
</feature>
<feature type="domain" description="FAD-dependent oxidoreductase 2 FAD-binding" evidence="3">
    <location>
        <begin position="158"/>
        <end position="197"/>
    </location>
</feature>
<dbReference type="Pfam" id="PF00890">
    <property type="entry name" value="FAD_binding_2"/>
    <property type="match status" value="1"/>
</dbReference>
<reference evidence="4" key="1">
    <citation type="submission" date="2018-06" db="EMBL/GenBank/DDBJ databases">
        <authorList>
            <person name="Zhirakovskaya E."/>
        </authorList>
    </citation>
    <scope>NUCLEOTIDE SEQUENCE</scope>
</reference>
<dbReference type="EMBL" id="UOEQ01000408">
    <property type="protein sequence ID" value="VAW22282.1"/>
    <property type="molecule type" value="Genomic_DNA"/>
</dbReference>
<dbReference type="Gene3D" id="3.50.50.60">
    <property type="entry name" value="FAD/NAD(P)-binding domain"/>
    <property type="match status" value="1"/>
</dbReference>
<organism evidence="4">
    <name type="scientific">hydrothermal vent metagenome</name>
    <dbReference type="NCBI Taxonomy" id="652676"/>
    <lineage>
        <taxon>unclassified sequences</taxon>
        <taxon>metagenomes</taxon>
        <taxon>ecological metagenomes</taxon>
    </lineage>
</organism>
<keyword evidence="2" id="KW-0560">Oxidoreductase</keyword>
<evidence type="ECO:0000313" key="4">
    <source>
        <dbReference type="EMBL" id="VAW22282.1"/>
    </source>
</evidence>
<dbReference type="InterPro" id="IPR003953">
    <property type="entry name" value="FAD-dep_OxRdtase_2_FAD-bd"/>
</dbReference>
<accession>A0A3B0U713</accession>
<dbReference type="SUPFAM" id="SSF51971">
    <property type="entry name" value="Nucleotide-binding domain"/>
    <property type="match status" value="1"/>
</dbReference>
<evidence type="ECO:0000256" key="1">
    <source>
        <dbReference type="ARBA" id="ARBA00022630"/>
    </source>
</evidence>
<sequence>MAKKTPHRFAELEGALFSGNLIKRNKPLKFTLDGVSYKGFEGDSVLSAIMGAGINTIGKKSGEAIALDPEFCPPVLANSNYGKPQTAISMHRMPAINGLQLSLTDFLGRNTTPKKTNPGKILGTVFGSAQSLNYDLKDHRTFAGLYEQLKIDGHEEFDLVVIGAGVAGLSAARTAINLGLRVALVEQTSGFGGDAAFFGAIEGEKRPEDFVEDILKDITGHDRLNIYLNAKAYFINGGSVRIHQVLKEGSKV</sequence>
<dbReference type="Gene3D" id="3.10.20.440">
    <property type="entry name" value="2Fe-2S iron-sulphur cluster binding domain, sarcosine oxidase, alpha subunit, N-terminal domain"/>
    <property type="match status" value="1"/>
</dbReference>
<protein>
    <recommendedName>
        <fullName evidence="3">FAD-dependent oxidoreductase 2 FAD-binding domain-containing protein</fullName>
    </recommendedName>
</protein>
<gene>
    <name evidence="4" type="ORF">MNBD_ALPHA11-2033</name>
</gene>
<dbReference type="Pfam" id="PF13510">
    <property type="entry name" value="Fer2_4"/>
    <property type="match status" value="1"/>
</dbReference>
<dbReference type="GO" id="GO:0016491">
    <property type="term" value="F:oxidoreductase activity"/>
    <property type="evidence" value="ECO:0007669"/>
    <property type="project" value="UniProtKB-KW"/>
</dbReference>
<keyword evidence="1" id="KW-0285">Flavoprotein</keyword>
<dbReference type="InterPro" id="IPR036188">
    <property type="entry name" value="FAD/NAD-bd_sf"/>
</dbReference>
<evidence type="ECO:0000259" key="3">
    <source>
        <dbReference type="Pfam" id="PF00890"/>
    </source>
</evidence>